<evidence type="ECO:0000256" key="9">
    <source>
        <dbReference type="HAMAP-Rule" id="MF_00406"/>
    </source>
</evidence>
<comment type="catalytic activity">
    <reaction evidence="9">
        <text>a (3R)-hydroxyacyl-[ACP] = a (2E)-enoyl-[ACP] + H2O</text>
        <dbReference type="Rhea" id="RHEA:13097"/>
        <dbReference type="Rhea" id="RHEA-COMP:9925"/>
        <dbReference type="Rhea" id="RHEA-COMP:9945"/>
        <dbReference type="ChEBI" id="CHEBI:15377"/>
        <dbReference type="ChEBI" id="CHEBI:78784"/>
        <dbReference type="ChEBI" id="CHEBI:78827"/>
        <dbReference type="EC" id="4.2.1.59"/>
    </reaction>
</comment>
<evidence type="ECO:0000313" key="11">
    <source>
        <dbReference type="Proteomes" id="UP000218896"/>
    </source>
</evidence>
<evidence type="ECO:0000256" key="7">
    <source>
        <dbReference type="ARBA" id="ARBA00023239"/>
    </source>
</evidence>
<dbReference type="Gene3D" id="3.10.129.10">
    <property type="entry name" value="Hotdog Thioesterase"/>
    <property type="match status" value="1"/>
</dbReference>
<accession>A0A2A2F289</accession>
<dbReference type="RefSeq" id="WP_077530689.1">
    <property type="nucleotide sequence ID" value="NZ_NSKD01000007.1"/>
</dbReference>
<evidence type="ECO:0000256" key="4">
    <source>
        <dbReference type="ARBA" id="ARBA00022516"/>
    </source>
</evidence>
<dbReference type="InterPro" id="IPR010084">
    <property type="entry name" value="FabZ"/>
</dbReference>
<feature type="active site" evidence="9">
    <location>
        <position position="47"/>
    </location>
</feature>
<dbReference type="GO" id="GO:0005737">
    <property type="term" value="C:cytoplasm"/>
    <property type="evidence" value="ECO:0007669"/>
    <property type="project" value="UniProtKB-SubCell"/>
</dbReference>
<dbReference type="AlphaFoldDB" id="A0A2A2F289"/>
<gene>
    <name evidence="9 10" type="primary">fabZ</name>
    <name evidence="10" type="ORF">CK501_13320</name>
</gene>
<sequence length="144" mass="16044">MQIEDIKQYLPHRYPFLMVDRVTEVRAGEYIAGIKNVSVNEHYFEGHFPTKPIMPGVMIVESMAQLSGVLGFVTVGRSPADGFTHYFAGCNKVRFKRQVVPGDQLSLEATLVADKHNIWKFDCKAWVGDQLACAGEITTAEGPI</sequence>
<keyword evidence="11" id="KW-1185">Reference proteome</keyword>
<keyword evidence="3 9" id="KW-0963">Cytoplasm</keyword>
<dbReference type="InterPro" id="IPR013114">
    <property type="entry name" value="FabA_FabZ"/>
</dbReference>
<comment type="subcellular location">
    <subcellularLocation>
        <location evidence="1 9">Cytoplasm</location>
    </subcellularLocation>
</comment>
<dbReference type="NCBIfam" id="TIGR01750">
    <property type="entry name" value="fabZ"/>
    <property type="match status" value="1"/>
</dbReference>
<dbReference type="GO" id="GO:0016020">
    <property type="term" value="C:membrane"/>
    <property type="evidence" value="ECO:0007669"/>
    <property type="project" value="GOC"/>
</dbReference>
<keyword evidence="7 9" id="KW-0456">Lyase</keyword>
<comment type="similarity">
    <text evidence="2 9">Belongs to the thioester dehydratase family. FabZ subfamily.</text>
</comment>
<keyword evidence="5 9" id="KW-0441">Lipid A biosynthesis</keyword>
<evidence type="ECO:0000256" key="1">
    <source>
        <dbReference type="ARBA" id="ARBA00004496"/>
    </source>
</evidence>
<dbReference type="Proteomes" id="UP000218896">
    <property type="component" value="Unassembled WGS sequence"/>
</dbReference>
<comment type="caution">
    <text evidence="10">The sequence shown here is derived from an EMBL/GenBank/DDBJ whole genome shotgun (WGS) entry which is preliminary data.</text>
</comment>
<evidence type="ECO:0000256" key="6">
    <source>
        <dbReference type="ARBA" id="ARBA00023098"/>
    </source>
</evidence>
<dbReference type="EC" id="4.2.1.59" evidence="9"/>
<protein>
    <recommendedName>
        <fullName evidence="9">3-hydroxyacyl-[acyl-carrier-protein] dehydratase FabZ</fullName>
        <ecNumber evidence="9">4.2.1.59</ecNumber>
    </recommendedName>
    <alternativeName>
        <fullName evidence="9">(3R)-hydroxymyristoyl-[acyl-carrier-protein] dehydratase</fullName>
        <shortName evidence="9">(3R)-hydroxymyristoyl-ACP dehydrase</shortName>
    </alternativeName>
    <alternativeName>
        <fullName evidence="9">Beta-hydroxyacyl-ACP dehydratase</fullName>
    </alternativeName>
</protein>
<dbReference type="NCBIfam" id="NF000582">
    <property type="entry name" value="PRK00006.1"/>
    <property type="match status" value="1"/>
</dbReference>
<dbReference type="EMBL" id="NSKD01000007">
    <property type="protein sequence ID" value="PAU78663.1"/>
    <property type="molecule type" value="Genomic_DNA"/>
</dbReference>
<dbReference type="PANTHER" id="PTHR30272">
    <property type="entry name" value="3-HYDROXYACYL-[ACYL-CARRIER-PROTEIN] DEHYDRATASE"/>
    <property type="match status" value="1"/>
</dbReference>
<evidence type="ECO:0000313" key="10">
    <source>
        <dbReference type="EMBL" id="PAU78663.1"/>
    </source>
</evidence>
<keyword evidence="4 9" id="KW-0444">Lipid biosynthesis</keyword>
<dbReference type="Pfam" id="PF07977">
    <property type="entry name" value="FabA"/>
    <property type="match status" value="1"/>
</dbReference>
<dbReference type="SUPFAM" id="SSF54637">
    <property type="entry name" value="Thioesterase/thiol ester dehydrase-isomerase"/>
    <property type="match status" value="1"/>
</dbReference>
<dbReference type="HAMAP" id="MF_00406">
    <property type="entry name" value="FabZ"/>
    <property type="match status" value="1"/>
</dbReference>
<organism evidence="10 11">
    <name type="scientific">Halovibrio salipaludis</name>
    <dbReference type="NCBI Taxonomy" id="2032626"/>
    <lineage>
        <taxon>Bacteria</taxon>
        <taxon>Pseudomonadati</taxon>
        <taxon>Pseudomonadota</taxon>
        <taxon>Gammaproteobacteria</taxon>
        <taxon>Oceanospirillales</taxon>
        <taxon>Halomonadaceae</taxon>
        <taxon>Halovibrio</taxon>
    </lineage>
</organism>
<dbReference type="PANTHER" id="PTHR30272:SF1">
    <property type="entry name" value="3-HYDROXYACYL-[ACYL-CARRIER-PROTEIN] DEHYDRATASE"/>
    <property type="match status" value="1"/>
</dbReference>
<dbReference type="CDD" id="cd01288">
    <property type="entry name" value="FabZ"/>
    <property type="match status" value="1"/>
</dbReference>
<evidence type="ECO:0000256" key="3">
    <source>
        <dbReference type="ARBA" id="ARBA00022490"/>
    </source>
</evidence>
<name>A0A2A2F289_9GAMM</name>
<proteinExistence type="inferred from homology"/>
<reference evidence="10 11" key="1">
    <citation type="submission" date="2017-08" db="EMBL/GenBank/DDBJ databases">
        <title>Halovibrio sewagensis sp. nov., isolated from wastewater of high salinity.</title>
        <authorList>
            <person name="Dong X."/>
            <person name="Zhang G."/>
        </authorList>
    </citation>
    <scope>NUCLEOTIDE SEQUENCE [LARGE SCALE GENOMIC DNA]</scope>
    <source>
        <strain evidence="10 11">YL5-2</strain>
    </source>
</reference>
<dbReference type="GO" id="GO:0006633">
    <property type="term" value="P:fatty acid biosynthetic process"/>
    <property type="evidence" value="ECO:0007669"/>
    <property type="project" value="UniProtKB-UniRule"/>
</dbReference>
<evidence type="ECO:0000256" key="5">
    <source>
        <dbReference type="ARBA" id="ARBA00022556"/>
    </source>
</evidence>
<dbReference type="GO" id="GO:0019171">
    <property type="term" value="F:(3R)-hydroxyacyl-[acyl-carrier-protein] dehydratase activity"/>
    <property type="evidence" value="ECO:0007669"/>
    <property type="project" value="UniProtKB-EC"/>
</dbReference>
<dbReference type="InterPro" id="IPR029069">
    <property type="entry name" value="HotDog_dom_sf"/>
</dbReference>
<evidence type="ECO:0000256" key="8">
    <source>
        <dbReference type="ARBA" id="ARBA00025049"/>
    </source>
</evidence>
<keyword evidence="6 9" id="KW-0443">Lipid metabolism</keyword>
<comment type="function">
    <text evidence="8 9">Involved in unsaturated fatty acids biosynthesis. Catalyzes the dehydration of short chain beta-hydroxyacyl-ACPs and long chain saturated and unsaturated beta-hydroxyacyl-ACPs.</text>
</comment>
<evidence type="ECO:0000256" key="2">
    <source>
        <dbReference type="ARBA" id="ARBA00009174"/>
    </source>
</evidence>
<dbReference type="GO" id="GO:0009245">
    <property type="term" value="P:lipid A biosynthetic process"/>
    <property type="evidence" value="ECO:0007669"/>
    <property type="project" value="UniProtKB-UniRule"/>
</dbReference>
<dbReference type="FunFam" id="3.10.129.10:FF:000001">
    <property type="entry name" value="3-hydroxyacyl-[acyl-carrier-protein] dehydratase FabZ"/>
    <property type="match status" value="1"/>
</dbReference>
<dbReference type="OrthoDB" id="9772788at2"/>